<evidence type="ECO:0000256" key="6">
    <source>
        <dbReference type="ARBA" id="ARBA00022989"/>
    </source>
</evidence>
<dbReference type="GO" id="GO:0006465">
    <property type="term" value="P:signal peptide processing"/>
    <property type="evidence" value="ECO:0007669"/>
    <property type="project" value="InterPro"/>
</dbReference>
<comment type="function">
    <text evidence="9">Component of the signal peptidase complex (SPC) which catalyzes the cleavage of N-terminal signal sequences from nascent proteins as they are translocated into the lumen of the endoplasmic reticulum. Dispensable for SPC enzymatic activity.</text>
</comment>
<sequence>MEYLKSFPSHMDFEGQRRAERIFQSIIVLFGLVGLVWGYAIQQFSQTVYILVSVFLNMDTANSDFGSGTVPPQVTVDQS</sequence>
<protein>
    <recommendedName>
        <fullName evidence="3">Signal peptidase complex subunit 1</fullName>
    </recommendedName>
    <alternativeName>
        <fullName evidence="8">Microsomal signal peptidase 12 kDa subunit</fullName>
    </alternativeName>
</protein>
<name>A0A7R8WVN1_9CRUS</name>
<dbReference type="PANTHER" id="PTHR13202:SF0">
    <property type="entry name" value="SIGNAL PEPTIDASE COMPLEX SUBUNIT 1"/>
    <property type="match status" value="1"/>
</dbReference>
<keyword evidence="6" id="KW-1133">Transmembrane helix</keyword>
<dbReference type="GO" id="GO:0005787">
    <property type="term" value="C:signal peptidase complex"/>
    <property type="evidence" value="ECO:0007669"/>
    <property type="project" value="InterPro"/>
</dbReference>
<reference evidence="10" key="1">
    <citation type="submission" date="2020-11" db="EMBL/GenBank/DDBJ databases">
        <authorList>
            <person name="Tran Van P."/>
        </authorList>
    </citation>
    <scope>NUCLEOTIDE SEQUENCE</scope>
</reference>
<comment type="subcellular location">
    <subcellularLocation>
        <location evidence="1">Endoplasmic reticulum membrane</location>
        <topology evidence="1">Multi-pass membrane protein</topology>
    </subcellularLocation>
</comment>
<evidence type="ECO:0000313" key="10">
    <source>
        <dbReference type="EMBL" id="CAD7235787.1"/>
    </source>
</evidence>
<dbReference type="PANTHER" id="PTHR13202">
    <property type="entry name" value="MICROSOMAL SIGNAL PEPTIDASE 12 KDA SUBUNIT"/>
    <property type="match status" value="1"/>
</dbReference>
<evidence type="ECO:0000256" key="5">
    <source>
        <dbReference type="ARBA" id="ARBA00022824"/>
    </source>
</evidence>
<dbReference type="EMBL" id="OB674635">
    <property type="protein sequence ID" value="CAD7235787.1"/>
    <property type="molecule type" value="Genomic_DNA"/>
</dbReference>
<dbReference type="InterPro" id="IPR009542">
    <property type="entry name" value="Spc1/SPCS1"/>
</dbReference>
<keyword evidence="5" id="KW-0256">Endoplasmic reticulum</keyword>
<keyword evidence="4" id="KW-0812">Transmembrane</keyword>
<evidence type="ECO:0000256" key="7">
    <source>
        <dbReference type="ARBA" id="ARBA00023136"/>
    </source>
</evidence>
<keyword evidence="7" id="KW-0472">Membrane</keyword>
<gene>
    <name evidence="10" type="ORF">CTOB1V02_LOCUS13602</name>
</gene>
<evidence type="ECO:0000256" key="2">
    <source>
        <dbReference type="ARBA" id="ARBA00005245"/>
    </source>
</evidence>
<evidence type="ECO:0000256" key="8">
    <source>
        <dbReference type="ARBA" id="ARBA00032913"/>
    </source>
</evidence>
<evidence type="ECO:0000256" key="1">
    <source>
        <dbReference type="ARBA" id="ARBA00004477"/>
    </source>
</evidence>
<comment type="similarity">
    <text evidence="2">Belongs to the SPCS1 family.</text>
</comment>
<organism evidence="10">
    <name type="scientific">Cyprideis torosa</name>
    <dbReference type="NCBI Taxonomy" id="163714"/>
    <lineage>
        <taxon>Eukaryota</taxon>
        <taxon>Metazoa</taxon>
        <taxon>Ecdysozoa</taxon>
        <taxon>Arthropoda</taxon>
        <taxon>Crustacea</taxon>
        <taxon>Oligostraca</taxon>
        <taxon>Ostracoda</taxon>
        <taxon>Podocopa</taxon>
        <taxon>Podocopida</taxon>
        <taxon>Cytherocopina</taxon>
        <taxon>Cytheroidea</taxon>
        <taxon>Cytherideidae</taxon>
        <taxon>Cyprideis</taxon>
    </lineage>
</organism>
<evidence type="ECO:0000256" key="4">
    <source>
        <dbReference type="ARBA" id="ARBA00022692"/>
    </source>
</evidence>
<dbReference type="Pfam" id="PF06645">
    <property type="entry name" value="SPC12"/>
    <property type="match status" value="1"/>
</dbReference>
<dbReference type="GO" id="GO:0045047">
    <property type="term" value="P:protein targeting to ER"/>
    <property type="evidence" value="ECO:0007669"/>
    <property type="project" value="TreeGrafter"/>
</dbReference>
<proteinExistence type="inferred from homology"/>
<evidence type="ECO:0000256" key="3">
    <source>
        <dbReference type="ARBA" id="ARBA00017059"/>
    </source>
</evidence>
<accession>A0A7R8WVN1</accession>
<dbReference type="AlphaFoldDB" id="A0A7R8WVN1"/>
<evidence type="ECO:0000256" key="9">
    <source>
        <dbReference type="ARBA" id="ARBA00045204"/>
    </source>
</evidence>
<dbReference type="OrthoDB" id="263893at2759"/>
<feature type="non-terminal residue" evidence="10">
    <location>
        <position position="1"/>
    </location>
</feature>